<dbReference type="Proteomes" id="UP001611383">
    <property type="component" value="Chromosome"/>
</dbReference>
<dbReference type="Pfam" id="PF11387">
    <property type="entry name" value="DUF2795"/>
    <property type="match status" value="1"/>
</dbReference>
<keyword evidence="3" id="KW-1185">Reference proteome</keyword>
<feature type="compositionally biased region" description="Pro residues" evidence="1">
    <location>
        <begin position="95"/>
        <end position="104"/>
    </location>
</feature>
<reference evidence="2 3" key="1">
    <citation type="submission" date="2019-08" db="EMBL/GenBank/DDBJ databases">
        <title>Archangium and Cystobacter genomes.</title>
        <authorList>
            <person name="Chen I.-C.K."/>
            <person name="Wielgoss S."/>
        </authorList>
    </citation>
    <scope>NUCLEOTIDE SEQUENCE [LARGE SCALE GENOMIC DNA]</scope>
    <source>
        <strain evidence="2 3">Cbm 6</strain>
    </source>
</reference>
<sequence>MNDDDTRRSRLEEGIKELETRMGGPAPLAQPLHKALLGAVFPLSTEQLVLLARENEAPSVVLSLLGSLPPREFESLDAVQHALESQVQESEEPTEPSPAPMPQR</sequence>
<evidence type="ECO:0000256" key="1">
    <source>
        <dbReference type="SAM" id="MobiDB-lite"/>
    </source>
</evidence>
<evidence type="ECO:0000313" key="2">
    <source>
        <dbReference type="EMBL" id="WNG49031.1"/>
    </source>
</evidence>
<name>A0ABY9X0X1_9BACT</name>
<evidence type="ECO:0000313" key="3">
    <source>
        <dbReference type="Proteomes" id="UP001611383"/>
    </source>
</evidence>
<organism evidence="2 3">
    <name type="scientific">Archangium minus</name>
    <dbReference type="NCBI Taxonomy" id="83450"/>
    <lineage>
        <taxon>Bacteria</taxon>
        <taxon>Pseudomonadati</taxon>
        <taxon>Myxococcota</taxon>
        <taxon>Myxococcia</taxon>
        <taxon>Myxococcales</taxon>
        <taxon>Cystobacterineae</taxon>
        <taxon>Archangiaceae</taxon>
        <taxon>Archangium</taxon>
    </lineage>
</organism>
<protein>
    <submittedName>
        <fullName evidence="2">DUF2795 domain-containing protein</fullName>
    </submittedName>
</protein>
<dbReference type="InterPro" id="IPR021527">
    <property type="entry name" value="DUF2795"/>
</dbReference>
<feature type="region of interest" description="Disordered" evidence="1">
    <location>
        <begin position="83"/>
        <end position="104"/>
    </location>
</feature>
<proteinExistence type="predicted"/>
<accession>A0ABY9X0X1</accession>
<gene>
    <name evidence="2" type="ORF">F0U60_36630</name>
</gene>
<dbReference type="EMBL" id="CP043494">
    <property type="protein sequence ID" value="WNG49031.1"/>
    <property type="molecule type" value="Genomic_DNA"/>
</dbReference>